<dbReference type="Proteomes" id="UP000236724">
    <property type="component" value="Unassembled WGS sequence"/>
</dbReference>
<dbReference type="InterPro" id="IPR000330">
    <property type="entry name" value="SNF2_N"/>
</dbReference>
<keyword evidence="7" id="KW-1185">Reference proteome</keyword>
<dbReference type="PANTHER" id="PTHR45629:SF7">
    <property type="entry name" value="DNA EXCISION REPAIR PROTEIN ERCC-6-RELATED"/>
    <property type="match status" value="1"/>
</dbReference>
<feature type="domain" description="Helicase ATP-binding" evidence="4">
    <location>
        <begin position="487"/>
        <end position="736"/>
    </location>
</feature>
<dbReference type="SMART" id="SM00490">
    <property type="entry name" value="HELICc"/>
    <property type="match status" value="1"/>
</dbReference>
<evidence type="ECO:0000256" key="2">
    <source>
        <dbReference type="ARBA" id="ARBA00022806"/>
    </source>
</evidence>
<evidence type="ECO:0000259" key="5">
    <source>
        <dbReference type="PROSITE" id="PS51194"/>
    </source>
</evidence>
<dbReference type="Gene3D" id="3.40.50.10810">
    <property type="entry name" value="Tandem AAA-ATPase domain"/>
    <property type="match status" value="2"/>
</dbReference>
<name>A0A1H6FB76_9GAMM</name>
<dbReference type="Pfam" id="PF00176">
    <property type="entry name" value="SNF2-rel_dom"/>
    <property type="match status" value="1"/>
</dbReference>
<dbReference type="InterPro" id="IPR014001">
    <property type="entry name" value="Helicase_ATP-bd"/>
</dbReference>
<dbReference type="OrthoDB" id="9772064at2"/>
<dbReference type="Gene3D" id="3.40.50.300">
    <property type="entry name" value="P-loop containing nucleotide triphosphate hydrolases"/>
    <property type="match status" value="1"/>
</dbReference>
<dbReference type="CDD" id="cd18793">
    <property type="entry name" value="SF2_C_SNF"/>
    <property type="match status" value="1"/>
</dbReference>
<dbReference type="GO" id="GO:0004386">
    <property type="term" value="F:helicase activity"/>
    <property type="evidence" value="ECO:0007669"/>
    <property type="project" value="UniProtKB-KW"/>
</dbReference>
<dbReference type="InterPro" id="IPR001650">
    <property type="entry name" value="Helicase_C-like"/>
</dbReference>
<feature type="compositionally biased region" description="Acidic residues" evidence="3">
    <location>
        <begin position="626"/>
        <end position="635"/>
    </location>
</feature>
<sequence>MGLTDLVKNLFSKEQLVESSQLSYQVQDQGLTLQFPEQDWEQAKRGAGTDLVLHQFLRMQMLLEEGIAQDLPCGIFLAPADAAALDADSRYIFNLPAPWPGAMQLQISGRSTEDSFALQLNLRSQDDELIRYYQFDSPLLQLSESEIYLPDALQWDALNTIAEHQHSPHQEYDNLAAVNRLISASKAGLDLDCAAFNDFQVCAPDKVGLAVEVQADGSLELMPSFGEGLDQTLVAKRLGQLHPDGKAQSLRVGKQLILLDEPRLKAAHEIIQKRYIPLSQRSKFFAAPGSFLDADLIHLDNGFSLRVKGAGPFQQAYFGETGGNEIQWFQAGAAAGTEMDALIENWEDSPALVAPEALSEVISDLPTLADFRQSLADAQQTNASCVHVEGRQVDISDPVTVLKAVEELEVELQNAAEEQTEDTGPIAIDIHLNDMESDFGEELQPPPKGIRSSTEIDFAEYSRTPFPHQVEGIRWMLALAQNQGQPLGPKQKVEGALLADDMGLGKTYMTIVGIREILLHTQSEKPVLVVAPLSLLENWKREVEDTYKTPLFERIITLQSDGDLPQYRIEGMGVETKAPLQEETATPIAEPDTDIPPWEDLPEILQENTSTAVENEPQETATTTETETETEAEAEQDFYPPCSLKVGLIWEEQRLDLPRTLVLTTFQTLRDYQFSLASVNWSIAAFDEAQNIKSPNTLQTRAAKALNADFKLLMTGTPVENHLGEFWCLFDTLQPGFLGSYQEFRQNYIKPILKAPKETAQEVREEIGQALRDTVGGFMLRRIKEDHLKNLPKKHIILGDYNADGDFIFDERISCEMAGEQRLRYEEVVDVTIDKMEAQQGVGTALLGLQQLRDASLHPTLLQGVPELPQTPETMRVFLNQSEKMRLLLDILDGVREREEKALVFAVNKRLQEMVALGVSRIYGLSVPIINGETKAVSKNPNNPTRQGLIDHFQEQPGFGVMLISPVAAGVGLTITAANNVIHLERHWNPAKEAQATDRAYRIGQKKDVNVYIPILTHPDFDSFDVNLNRLLSGKTSLKDAIIVQEEIKTEELAGSGVFQKRESA</sequence>
<evidence type="ECO:0000259" key="4">
    <source>
        <dbReference type="PROSITE" id="PS51192"/>
    </source>
</evidence>
<evidence type="ECO:0000256" key="1">
    <source>
        <dbReference type="ARBA" id="ARBA00022801"/>
    </source>
</evidence>
<dbReference type="InterPro" id="IPR050496">
    <property type="entry name" value="SNF2_RAD54_helicase_repair"/>
</dbReference>
<evidence type="ECO:0000313" key="7">
    <source>
        <dbReference type="Proteomes" id="UP000236724"/>
    </source>
</evidence>
<proteinExistence type="predicted"/>
<dbReference type="RefSeq" id="WP_103921008.1">
    <property type="nucleotide sequence ID" value="NZ_FMSV02000529.1"/>
</dbReference>
<dbReference type="GO" id="GO:0005524">
    <property type="term" value="F:ATP binding"/>
    <property type="evidence" value="ECO:0007669"/>
    <property type="project" value="InterPro"/>
</dbReference>
<accession>A0A1H6FB76</accession>
<dbReference type="PROSITE" id="PS51194">
    <property type="entry name" value="HELICASE_CTER"/>
    <property type="match status" value="1"/>
</dbReference>
<protein>
    <recommendedName>
        <fullName evidence="8">ATP-dependent helicase HepA</fullName>
    </recommendedName>
</protein>
<evidence type="ECO:0008006" key="8">
    <source>
        <dbReference type="Google" id="ProtNLM"/>
    </source>
</evidence>
<dbReference type="SMART" id="SM00487">
    <property type="entry name" value="DEXDc"/>
    <property type="match status" value="1"/>
</dbReference>
<dbReference type="AlphaFoldDB" id="A0A1H6FB76"/>
<feature type="region of interest" description="Disordered" evidence="3">
    <location>
        <begin position="609"/>
        <end position="635"/>
    </location>
</feature>
<keyword evidence="2" id="KW-0067">ATP-binding</keyword>
<keyword evidence="2" id="KW-0547">Nucleotide-binding</keyword>
<gene>
    <name evidence="6" type="ORF">MBHS_03217</name>
</gene>
<keyword evidence="2" id="KW-0347">Helicase</keyword>
<evidence type="ECO:0000313" key="6">
    <source>
        <dbReference type="EMBL" id="SEH07342.1"/>
    </source>
</evidence>
<feature type="domain" description="Helicase C-terminal" evidence="5">
    <location>
        <begin position="887"/>
        <end position="1056"/>
    </location>
</feature>
<keyword evidence="1" id="KW-0378">Hydrolase</keyword>
<reference evidence="6 7" key="1">
    <citation type="submission" date="2016-10" db="EMBL/GenBank/DDBJ databases">
        <authorList>
            <person name="de Groot N.N."/>
        </authorList>
    </citation>
    <scope>NUCLEOTIDE SEQUENCE [LARGE SCALE GENOMIC DNA]</scope>
    <source>
        <strain evidence="6">MBHS1</strain>
    </source>
</reference>
<dbReference type="InterPro" id="IPR049730">
    <property type="entry name" value="SNF2/RAD54-like_C"/>
</dbReference>
<dbReference type="SUPFAM" id="SSF52540">
    <property type="entry name" value="P-loop containing nucleoside triphosphate hydrolases"/>
    <property type="match status" value="2"/>
</dbReference>
<dbReference type="InterPro" id="IPR027417">
    <property type="entry name" value="P-loop_NTPase"/>
</dbReference>
<organism evidence="6 7">
    <name type="scientific">Candidatus Venteria ishoeyi</name>
    <dbReference type="NCBI Taxonomy" id="1899563"/>
    <lineage>
        <taxon>Bacteria</taxon>
        <taxon>Pseudomonadati</taxon>
        <taxon>Pseudomonadota</taxon>
        <taxon>Gammaproteobacteria</taxon>
        <taxon>Thiotrichales</taxon>
        <taxon>Thiotrichaceae</taxon>
        <taxon>Venteria</taxon>
    </lineage>
</organism>
<dbReference type="EMBL" id="FMSV02000529">
    <property type="protein sequence ID" value="SEH07342.1"/>
    <property type="molecule type" value="Genomic_DNA"/>
</dbReference>
<dbReference type="GO" id="GO:0016787">
    <property type="term" value="F:hydrolase activity"/>
    <property type="evidence" value="ECO:0007669"/>
    <property type="project" value="UniProtKB-KW"/>
</dbReference>
<evidence type="ECO:0000256" key="3">
    <source>
        <dbReference type="SAM" id="MobiDB-lite"/>
    </source>
</evidence>
<dbReference type="PROSITE" id="PS51192">
    <property type="entry name" value="HELICASE_ATP_BIND_1"/>
    <property type="match status" value="1"/>
</dbReference>
<dbReference type="Pfam" id="PF00271">
    <property type="entry name" value="Helicase_C"/>
    <property type="match status" value="1"/>
</dbReference>
<dbReference type="InterPro" id="IPR038718">
    <property type="entry name" value="SNF2-like_sf"/>
</dbReference>
<dbReference type="PANTHER" id="PTHR45629">
    <property type="entry name" value="SNF2/RAD54 FAMILY MEMBER"/>
    <property type="match status" value="1"/>
</dbReference>